<dbReference type="Gene3D" id="3.80.10.10">
    <property type="entry name" value="Ribonuclease Inhibitor"/>
    <property type="match status" value="1"/>
</dbReference>
<gene>
    <name evidence="2" type="ORF">PVAP13_4KG176700</name>
</gene>
<name>A0A8T0TKK9_PANVG</name>
<sequence>MCSANSKYGSEQYTQEFIRNVNTVLQQHKGDFVGHFEVRFDLSRELAIHLDNWVGFVVSSNVQNLAFDLVPAEFRGHNDRYLLPSKLLDSASTSCLQNVQLGFVSFKLPSQFSGFPNLRKLDLQFIDVTAKDLEDMLSSCSCIAWVTGVKFNAMKLKSFNCRGSRYPIDLTQSLELKDAHLYFFDSVTLEYTLSTLPTVLPSVEYLYLRATATLKTHTLLENTCRFSQLKYLQLELYMVYEDADNILSLASILRAAPLLENFELHISVCSFAHLGWEPLRSLPRCPHNHLTNLYISGFIACTGQLEFLLHTVENAPVLEVLTLDPAFRSDKKVGGGYDGPTDVFFSRVREISRRYLIGRISPTTKLCIL</sequence>
<dbReference type="PANTHER" id="PTHR34145:SF57">
    <property type="entry name" value="F-BOX DOMAIN-CONTAINING PROTEIN"/>
    <property type="match status" value="1"/>
</dbReference>
<feature type="domain" description="At1g61320/AtMIF1 LRR" evidence="1">
    <location>
        <begin position="149"/>
        <end position="333"/>
    </location>
</feature>
<evidence type="ECO:0000259" key="1">
    <source>
        <dbReference type="Pfam" id="PF23622"/>
    </source>
</evidence>
<comment type="caution">
    <text evidence="2">The sequence shown here is derived from an EMBL/GenBank/DDBJ whole genome shotgun (WGS) entry which is preliminary data.</text>
</comment>
<keyword evidence="3" id="KW-1185">Reference proteome</keyword>
<accession>A0A8T0TKK9</accession>
<organism evidence="2 3">
    <name type="scientific">Panicum virgatum</name>
    <name type="common">Blackwell switchgrass</name>
    <dbReference type="NCBI Taxonomy" id="38727"/>
    <lineage>
        <taxon>Eukaryota</taxon>
        <taxon>Viridiplantae</taxon>
        <taxon>Streptophyta</taxon>
        <taxon>Embryophyta</taxon>
        <taxon>Tracheophyta</taxon>
        <taxon>Spermatophyta</taxon>
        <taxon>Magnoliopsida</taxon>
        <taxon>Liliopsida</taxon>
        <taxon>Poales</taxon>
        <taxon>Poaceae</taxon>
        <taxon>PACMAD clade</taxon>
        <taxon>Panicoideae</taxon>
        <taxon>Panicodae</taxon>
        <taxon>Paniceae</taxon>
        <taxon>Panicinae</taxon>
        <taxon>Panicum</taxon>
        <taxon>Panicum sect. Hiantes</taxon>
    </lineage>
</organism>
<dbReference type="InterPro" id="IPR055357">
    <property type="entry name" value="LRR_At1g61320_AtMIF1"/>
</dbReference>
<dbReference type="InterPro" id="IPR032675">
    <property type="entry name" value="LRR_dom_sf"/>
</dbReference>
<dbReference type="Pfam" id="PF23622">
    <property type="entry name" value="LRR_At1g61320_AtMIF1"/>
    <property type="match status" value="2"/>
</dbReference>
<dbReference type="SUPFAM" id="SSF52047">
    <property type="entry name" value="RNI-like"/>
    <property type="match status" value="1"/>
</dbReference>
<dbReference type="InterPro" id="IPR053772">
    <property type="entry name" value="At1g61320/At1g61330-like"/>
</dbReference>
<dbReference type="AlphaFoldDB" id="A0A8T0TKK9"/>
<dbReference type="PANTHER" id="PTHR34145">
    <property type="entry name" value="OS02G0105600 PROTEIN"/>
    <property type="match status" value="1"/>
</dbReference>
<protein>
    <recommendedName>
        <fullName evidence="1">At1g61320/AtMIF1 LRR domain-containing protein</fullName>
    </recommendedName>
</protein>
<feature type="domain" description="At1g61320/AtMIF1 LRR" evidence="1">
    <location>
        <begin position="24"/>
        <end position="143"/>
    </location>
</feature>
<dbReference type="Proteomes" id="UP000823388">
    <property type="component" value="Chromosome 4K"/>
</dbReference>
<reference evidence="2" key="1">
    <citation type="submission" date="2020-05" db="EMBL/GenBank/DDBJ databases">
        <title>WGS assembly of Panicum virgatum.</title>
        <authorList>
            <person name="Lovell J.T."/>
            <person name="Jenkins J."/>
            <person name="Shu S."/>
            <person name="Juenger T.E."/>
            <person name="Schmutz J."/>
        </authorList>
    </citation>
    <scope>NUCLEOTIDE SEQUENCE</scope>
    <source>
        <strain evidence="2">AP13</strain>
    </source>
</reference>
<evidence type="ECO:0000313" key="3">
    <source>
        <dbReference type="Proteomes" id="UP000823388"/>
    </source>
</evidence>
<proteinExistence type="predicted"/>
<evidence type="ECO:0000313" key="2">
    <source>
        <dbReference type="EMBL" id="KAG2610188.1"/>
    </source>
</evidence>
<dbReference type="EMBL" id="CM029043">
    <property type="protein sequence ID" value="KAG2610188.1"/>
    <property type="molecule type" value="Genomic_DNA"/>
</dbReference>